<feature type="domain" description="USP8 dimerisation" evidence="3">
    <location>
        <begin position="8"/>
        <end position="66"/>
    </location>
</feature>
<proteinExistence type="predicted"/>
<organism evidence="4 5">
    <name type="scientific">Phakopsora pachyrhizi</name>
    <name type="common">Asian soybean rust disease fungus</name>
    <dbReference type="NCBI Taxonomy" id="170000"/>
    <lineage>
        <taxon>Eukaryota</taxon>
        <taxon>Fungi</taxon>
        <taxon>Dikarya</taxon>
        <taxon>Basidiomycota</taxon>
        <taxon>Pucciniomycotina</taxon>
        <taxon>Pucciniomycetes</taxon>
        <taxon>Pucciniales</taxon>
        <taxon>Phakopsoraceae</taxon>
        <taxon>Phakopsora</taxon>
    </lineage>
</organism>
<protein>
    <recommendedName>
        <fullName evidence="3">USP8 dimerisation domain-containing protein</fullName>
    </recommendedName>
</protein>
<comment type="caution">
    <text evidence="4">The sequence shown here is derived from an EMBL/GenBank/DDBJ whole genome shotgun (WGS) entry which is preliminary data.</text>
</comment>
<dbReference type="EMBL" id="CALTRL010003188">
    <property type="protein sequence ID" value="CAH7678447.1"/>
    <property type="molecule type" value="Genomic_DNA"/>
</dbReference>
<keyword evidence="5" id="KW-1185">Reference proteome</keyword>
<feature type="coiled-coil region" evidence="1">
    <location>
        <begin position="436"/>
        <end position="463"/>
    </location>
</feature>
<dbReference type="PANTHER" id="PTHR13326">
    <property type="entry name" value="TRNA PSEUDOURIDINE SYNTHASE D"/>
    <property type="match status" value="1"/>
</dbReference>
<evidence type="ECO:0000256" key="1">
    <source>
        <dbReference type="SAM" id="Coils"/>
    </source>
</evidence>
<feature type="compositionally biased region" description="Basic and acidic residues" evidence="2">
    <location>
        <begin position="238"/>
        <end position="254"/>
    </location>
</feature>
<dbReference type="PANTHER" id="PTHR13326:SF21">
    <property type="entry name" value="PSEUDOURIDYLATE SYNTHASE PUS7L"/>
    <property type="match status" value="1"/>
</dbReference>
<dbReference type="GO" id="GO:0001522">
    <property type="term" value="P:pseudouridine synthesis"/>
    <property type="evidence" value="ECO:0007669"/>
    <property type="project" value="InterPro"/>
</dbReference>
<keyword evidence="1" id="KW-0175">Coiled coil</keyword>
<name>A0AAV0B7I6_PHAPC</name>
<dbReference type="Gene3D" id="1.20.58.80">
    <property type="entry name" value="Phosphotransferase system, lactose/cellobiose-type IIA subunit"/>
    <property type="match status" value="1"/>
</dbReference>
<dbReference type="InterPro" id="IPR015063">
    <property type="entry name" value="USP8_dimer"/>
</dbReference>
<dbReference type="Pfam" id="PF08969">
    <property type="entry name" value="USP8_dimer"/>
    <property type="match status" value="1"/>
</dbReference>
<dbReference type="GO" id="GO:0003723">
    <property type="term" value="F:RNA binding"/>
    <property type="evidence" value="ECO:0007669"/>
    <property type="project" value="InterPro"/>
</dbReference>
<evidence type="ECO:0000256" key="2">
    <source>
        <dbReference type="SAM" id="MobiDB-lite"/>
    </source>
</evidence>
<dbReference type="GO" id="GO:0009982">
    <property type="term" value="F:pseudouridine synthase activity"/>
    <property type="evidence" value="ECO:0007669"/>
    <property type="project" value="InterPro"/>
</dbReference>
<evidence type="ECO:0000259" key="3">
    <source>
        <dbReference type="Pfam" id="PF08969"/>
    </source>
</evidence>
<sequence length="511" mass="58360">MKPDNQLNNNLHPPRSFAQLIELANIPLDPNLPMKAYIQSCSLLYQRAMTSMSENNLELAFIYLLRAARSSSTYCLYYPQQGPSQRFTLKASRLSSLNSKLSGRPPSCPVSTLDSAAAEEKEDVGAPQSEVNEQVGITQYINPCLPTFSAILKHRFTNFLVYEVDNQGQVVHLKDINDPCASEESQDKIFKSKPVSLVECPVDSEVKLLEILCTSELEILKQFVSQGLPSNSKRRESKKPTTETKKSESYEKLYKQSNDGNPDNEVFRSSLFNQASHPTNREGGGTNHESDRLKIENLEKRLEDLEIVKDLRSRPEIWKEIRWLKDLETQRMQALNRDWERLLTKSSMNHRKIVQGVDQVISHLKLLKDLFHCDHMSSSCLQKEKVDMSYGFTFNQISLDGFQNQTNRIIRLINQPGMEDNCAEMSDIREFTKSIAVQDLKQAREQESAAQRLEQDAQQKTSEMQVSTTTEEATDYVLAGFKKCYYSQLRQLSHYTMAFDGQKFPLKVVAG</sequence>
<feature type="region of interest" description="Disordered" evidence="2">
    <location>
        <begin position="229"/>
        <end position="267"/>
    </location>
</feature>
<evidence type="ECO:0000313" key="4">
    <source>
        <dbReference type="EMBL" id="CAH7678447.1"/>
    </source>
</evidence>
<evidence type="ECO:0000313" key="5">
    <source>
        <dbReference type="Proteomes" id="UP001153365"/>
    </source>
</evidence>
<dbReference type="Proteomes" id="UP001153365">
    <property type="component" value="Unassembled WGS sequence"/>
</dbReference>
<dbReference type="GO" id="GO:0005634">
    <property type="term" value="C:nucleus"/>
    <property type="evidence" value="ECO:0007669"/>
    <property type="project" value="TreeGrafter"/>
</dbReference>
<gene>
    <name evidence="4" type="ORF">PPACK8108_LOCUS12975</name>
</gene>
<reference evidence="4" key="1">
    <citation type="submission" date="2022-06" db="EMBL/GenBank/DDBJ databases">
        <authorList>
            <consortium name="SYNGENTA / RWTH Aachen University"/>
        </authorList>
    </citation>
    <scope>NUCLEOTIDE SEQUENCE</scope>
</reference>
<dbReference type="InterPro" id="IPR001656">
    <property type="entry name" value="PsdUridine_synth_TruD"/>
</dbReference>
<accession>A0AAV0B7I6</accession>
<dbReference type="AlphaFoldDB" id="A0AAV0B7I6"/>